<feature type="region of interest" description="Disordered" evidence="1">
    <location>
        <begin position="1"/>
        <end position="86"/>
    </location>
</feature>
<dbReference type="STRING" id="742152.A0A2H3JG65"/>
<dbReference type="Gene3D" id="3.30.710.10">
    <property type="entry name" value="Potassium Channel Kv1.1, Chain A"/>
    <property type="match status" value="1"/>
</dbReference>
<dbReference type="PROSITE" id="PS50097">
    <property type="entry name" value="BTB"/>
    <property type="match status" value="1"/>
</dbReference>
<dbReference type="CDD" id="cd18186">
    <property type="entry name" value="BTB_POZ_ZBTB_KLHL-like"/>
    <property type="match status" value="1"/>
</dbReference>
<feature type="compositionally biased region" description="Polar residues" evidence="1">
    <location>
        <begin position="502"/>
        <end position="515"/>
    </location>
</feature>
<gene>
    <name evidence="3" type="ORF">WOLCODRAFT_100015</name>
</gene>
<dbReference type="InterPro" id="IPR011333">
    <property type="entry name" value="SKP1/BTB/POZ_sf"/>
</dbReference>
<keyword evidence="4" id="KW-1185">Reference proteome</keyword>
<dbReference type="EMBL" id="KB468113">
    <property type="protein sequence ID" value="PCH41190.1"/>
    <property type="molecule type" value="Genomic_DNA"/>
</dbReference>
<dbReference type="Proteomes" id="UP000218811">
    <property type="component" value="Unassembled WGS sequence"/>
</dbReference>
<name>A0A2H3JG65_WOLCO</name>
<protein>
    <recommendedName>
        <fullName evidence="2">BTB domain-containing protein</fullName>
    </recommendedName>
</protein>
<reference evidence="3 4" key="1">
    <citation type="journal article" date="2012" name="Science">
        <title>The Paleozoic origin of enzymatic lignin decomposition reconstructed from 31 fungal genomes.</title>
        <authorList>
            <person name="Floudas D."/>
            <person name="Binder M."/>
            <person name="Riley R."/>
            <person name="Barry K."/>
            <person name="Blanchette R.A."/>
            <person name="Henrissat B."/>
            <person name="Martinez A.T."/>
            <person name="Otillar R."/>
            <person name="Spatafora J.W."/>
            <person name="Yadav J.S."/>
            <person name="Aerts A."/>
            <person name="Benoit I."/>
            <person name="Boyd A."/>
            <person name="Carlson A."/>
            <person name="Copeland A."/>
            <person name="Coutinho P.M."/>
            <person name="de Vries R.P."/>
            <person name="Ferreira P."/>
            <person name="Findley K."/>
            <person name="Foster B."/>
            <person name="Gaskell J."/>
            <person name="Glotzer D."/>
            <person name="Gorecki P."/>
            <person name="Heitman J."/>
            <person name="Hesse C."/>
            <person name="Hori C."/>
            <person name="Igarashi K."/>
            <person name="Jurgens J.A."/>
            <person name="Kallen N."/>
            <person name="Kersten P."/>
            <person name="Kohler A."/>
            <person name="Kuees U."/>
            <person name="Kumar T.K.A."/>
            <person name="Kuo A."/>
            <person name="LaButti K."/>
            <person name="Larrondo L.F."/>
            <person name="Lindquist E."/>
            <person name="Ling A."/>
            <person name="Lombard V."/>
            <person name="Lucas S."/>
            <person name="Lundell T."/>
            <person name="Martin R."/>
            <person name="McLaughlin D.J."/>
            <person name="Morgenstern I."/>
            <person name="Morin E."/>
            <person name="Murat C."/>
            <person name="Nagy L.G."/>
            <person name="Nolan M."/>
            <person name="Ohm R.A."/>
            <person name="Patyshakuliyeva A."/>
            <person name="Rokas A."/>
            <person name="Ruiz-Duenas F.J."/>
            <person name="Sabat G."/>
            <person name="Salamov A."/>
            <person name="Samejima M."/>
            <person name="Schmutz J."/>
            <person name="Slot J.C."/>
            <person name="St John F."/>
            <person name="Stenlid J."/>
            <person name="Sun H."/>
            <person name="Sun S."/>
            <person name="Syed K."/>
            <person name="Tsang A."/>
            <person name="Wiebenga A."/>
            <person name="Young D."/>
            <person name="Pisabarro A."/>
            <person name="Eastwood D.C."/>
            <person name="Martin F."/>
            <person name="Cullen D."/>
            <person name="Grigoriev I.V."/>
            <person name="Hibbett D.S."/>
        </authorList>
    </citation>
    <scope>NUCLEOTIDE SEQUENCE [LARGE SCALE GENOMIC DNA]</scope>
    <source>
        <strain evidence="3 4">MD-104</strain>
    </source>
</reference>
<evidence type="ECO:0000313" key="4">
    <source>
        <dbReference type="Proteomes" id="UP000218811"/>
    </source>
</evidence>
<proteinExistence type="predicted"/>
<organism evidence="3 4">
    <name type="scientific">Wolfiporia cocos (strain MD-104)</name>
    <name type="common">Brown rot fungus</name>
    <dbReference type="NCBI Taxonomy" id="742152"/>
    <lineage>
        <taxon>Eukaryota</taxon>
        <taxon>Fungi</taxon>
        <taxon>Dikarya</taxon>
        <taxon>Basidiomycota</taxon>
        <taxon>Agaricomycotina</taxon>
        <taxon>Agaricomycetes</taxon>
        <taxon>Polyporales</taxon>
        <taxon>Phaeolaceae</taxon>
        <taxon>Wolfiporia</taxon>
    </lineage>
</organism>
<dbReference type="AlphaFoldDB" id="A0A2H3JG65"/>
<feature type="region of interest" description="Disordered" evidence="1">
    <location>
        <begin position="482"/>
        <end position="598"/>
    </location>
</feature>
<dbReference type="OMA" id="HRYGMPG"/>
<evidence type="ECO:0000313" key="3">
    <source>
        <dbReference type="EMBL" id="PCH41190.1"/>
    </source>
</evidence>
<evidence type="ECO:0000256" key="1">
    <source>
        <dbReference type="SAM" id="MobiDB-lite"/>
    </source>
</evidence>
<feature type="compositionally biased region" description="Low complexity" evidence="1">
    <location>
        <begin position="516"/>
        <end position="549"/>
    </location>
</feature>
<evidence type="ECO:0000259" key="2">
    <source>
        <dbReference type="PROSITE" id="PS50097"/>
    </source>
</evidence>
<dbReference type="SUPFAM" id="SSF54695">
    <property type="entry name" value="POZ domain"/>
    <property type="match status" value="1"/>
</dbReference>
<sequence length="699" mass="76515">MSDNPRQPSSRALSVASSSPGRPSPLSRPHWPWSTYTHRPSSSASSVYTPGGTSSGQQNWDSRSPAATSNTILLSPPSVGKRGSTMTSATYHNSMMEEATIRQWSFSAFEWVVRDVHRLRDFVEGVETTEAPNDTAEGDPDTEYFEVLKESPTIGDGKFKLEIAKTPPPENMENATLPTLRNQLPTLSVYITSLMVDFSNAEYEMSTSMFAAIKCQDDRAGERGARAEWVWEYWHDGWVFRQESEVWECPLPPLSSLLENPRIRETDSFVICVQMHSPVGPFFPQQPAAYYVPRDLLDGLEASLDNPNTGDVQFICLERRDAVDPALPTSNASETFSQSSSHPIGPQTLARKRIIYAHSDILTRRSEYFATMLNSSFAENPSGSLYPGERKIYTIVVEEADFVTIYWLLKFVYANWLLFRKDDDPRQAVDGLGAGWSARGFSTPGAPDEWEWKPIDKSASAEAQISGAVSDAHSIASASSARSNVGGSVAPRDKPSVAPPALQTTGSRTSSASKDTSTPVRPTSSRRSGPPTTPSALSSTNHASSTAASRGAKHVPVPISPPAHYPLSPRQPRQRSHPPSASIIDPHPHPTPPPRPASALSMYQVAHRYAMPGLASLALEHIMSTITPQAGFAILLATSAWEELHSPVEDYVVDKWDEVSISEEFERCCQEVAGGEWGPEGGKTLMALFRRLRSPGIAS</sequence>
<feature type="compositionally biased region" description="Polar residues" evidence="1">
    <location>
        <begin position="34"/>
        <end position="73"/>
    </location>
</feature>
<accession>A0A2H3JG65</accession>
<dbReference type="PANTHER" id="PTHR24413">
    <property type="entry name" value="SPECKLE-TYPE POZ PROTEIN"/>
    <property type="match status" value="1"/>
</dbReference>
<feature type="domain" description="BTB" evidence="2">
    <location>
        <begin position="353"/>
        <end position="421"/>
    </location>
</feature>
<feature type="compositionally biased region" description="Low complexity" evidence="1">
    <location>
        <begin position="9"/>
        <end position="29"/>
    </location>
</feature>
<dbReference type="InterPro" id="IPR000210">
    <property type="entry name" value="BTB/POZ_dom"/>
</dbReference>
<dbReference type="OrthoDB" id="288590at2759"/>